<name>A0A4Z2GU07_9TELE</name>
<sequence length="73" mass="8075">MLCHDTSSLSRGSVVRMRPLVSSIRKHLTPSSLLSKKWSKRSYLTGLFLPSGSRAVTEPTSVPLGEFSYTSMM</sequence>
<gene>
    <name evidence="1" type="ORF">EYF80_033725</name>
</gene>
<comment type="caution">
    <text evidence="1">The sequence shown here is derived from an EMBL/GenBank/DDBJ whole genome shotgun (WGS) entry which is preliminary data.</text>
</comment>
<keyword evidence="2" id="KW-1185">Reference proteome</keyword>
<organism evidence="1 2">
    <name type="scientific">Liparis tanakae</name>
    <name type="common">Tanaka's snailfish</name>
    <dbReference type="NCBI Taxonomy" id="230148"/>
    <lineage>
        <taxon>Eukaryota</taxon>
        <taxon>Metazoa</taxon>
        <taxon>Chordata</taxon>
        <taxon>Craniata</taxon>
        <taxon>Vertebrata</taxon>
        <taxon>Euteleostomi</taxon>
        <taxon>Actinopterygii</taxon>
        <taxon>Neopterygii</taxon>
        <taxon>Teleostei</taxon>
        <taxon>Neoteleostei</taxon>
        <taxon>Acanthomorphata</taxon>
        <taxon>Eupercaria</taxon>
        <taxon>Perciformes</taxon>
        <taxon>Cottioidei</taxon>
        <taxon>Cottales</taxon>
        <taxon>Liparidae</taxon>
        <taxon>Liparis</taxon>
    </lineage>
</organism>
<protein>
    <submittedName>
        <fullName evidence="1">Uncharacterized protein</fullName>
    </submittedName>
</protein>
<proteinExistence type="predicted"/>
<accession>A0A4Z2GU07</accession>
<reference evidence="1 2" key="1">
    <citation type="submission" date="2019-03" db="EMBL/GenBank/DDBJ databases">
        <title>First draft genome of Liparis tanakae, snailfish: a comprehensive survey of snailfish specific genes.</title>
        <authorList>
            <person name="Kim W."/>
            <person name="Song I."/>
            <person name="Jeong J.-H."/>
            <person name="Kim D."/>
            <person name="Kim S."/>
            <person name="Ryu S."/>
            <person name="Song J.Y."/>
            <person name="Lee S.K."/>
        </authorList>
    </citation>
    <scope>NUCLEOTIDE SEQUENCE [LARGE SCALE GENOMIC DNA]</scope>
    <source>
        <tissue evidence="1">Muscle</tissue>
    </source>
</reference>
<dbReference type="EMBL" id="SRLO01000437">
    <property type="protein sequence ID" value="TNN56094.1"/>
    <property type="molecule type" value="Genomic_DNA"/>
</dbReference>
<evidence type="ECO:0000313" key="2">
    <source>
        <dbReference type="Proteomes" id="UP000314294"/>
    </source>
</evidence>
<dbReference type="AlphaFoldDB" id="A0A4Z2GU07"/>
<dbReference type="Proteomes" id="UP000314294">
    <property type="component" value="Unassembled WGS sequence"/>
</dbReference>
<evidence type="ECO:0000313" key="1">
    <source>
        <dbReference type="EMBL" id="TNN56094.1"/>
    </source>
</evidence>